<dbReference type="AlphaFoldDB" id="A0A1Y1QWD1"/>
<accession>A0A1Y1QWD1</accession>
<dbReference type="PANTHER" id="PTHR40124:SF1">
    <property type="entry name" value="DISAGGREGATASE RELATED REPEAT PROTEIN"/>
    <property type="match status" value="1"/>
</dbReference>
<dbReference type="PANTHER" id="PTHR40124">
    <property type="match status" value="1"/>
</dbReference>
<dbReference type="EMBL" id="MTEJ01000015">
    <property type="protein sequence ID" value="OQX15385.1"/>
    <property type="molecule type" value="Genomic_DNA"/>
</dbReference>
<dbReference type="Proteomes" id="UP000192491">
    <property type="component" value="Unassembled WGS sequence"/>
</dbReference>
<dbReference type="Gene3D" id="2.60.120.200">
    <property type="match status" value="1"/>
</dbReference>
<protein>
    <recommendedName>
        <fullName evidence="2">Polysaccharide lyase 14 domain-containing protein</fullName>
    </recommendedName>
</protein>
<sequence length="266" mass="30330">MKYLYCWLTGVLLASALTPAAAANDVNISFNQHPLQTYTGALLRHDWANLVWDGTRHRAHIATDGKDNSARFLRVTYPANTVGPEHNGGQFLVNLPPANEYYLRYRVRFQPGFDFAKGGKLPGLTSGGGKYSNAHKPLDGDGWTARLMWVEQGRLVPYLYYVGMPANRKFGDFWPIDAQVTPGKWQTITQRIRLNSPGKRDGIYSVWLDGKQVTHRQDMEWRHGDKGKIDSFYFSTYYGGNTPDWAPRWNNYIDFDDIRLSHAPLD</sequence>
<name>A0A1Y1QWD1_9GAMM</name>
<evidence type="ECO:0000259" key="2">
    <source>
        <dbReference type="Pfam" id="PF21294"/>
    </source>
</evidence>
<reference evidence="3 4" key="1">
    <citation type="submission" date="2017-01" db="EMBL/GenBank/DDBJ databases">
        <title>Novel large sulfur bacteria in the metagenomes of groundwater-fed chemosynthetic microbial mats in the Lake Huron basin.</title>
        <authorList>
            <person name="Sharrar A.M."/>
            <person name="Flood B.E."/>
            <person name="Bailey J.V."/>
            <person name="Jones D.S."/>
            <person name="Biddanda B."/>
            <person name="Ruberg S.A."/>
            <person name="Marcus D.N."/>
            <person name="Dick G.J."/>
        </authorList>
    </citation>
    <scope>NUCLEOTIDE SEQUENCE [LARGE SCALE GENOMIC DNA]</scope>
    <source>
        <strain evidence="3">A8</strain>
    </source>
</reference>
<evidence type="ECO:0000256" key="1">
    <source>
        <dbReference type="SAM" id="SignalP"/>
    </source>
</evidence>
<dbReference type="Pfam" id="PF21294">
    <property type="entry name" value="Polysacc_lyase_14"/>
    <property type="match status" value="1"/>
</dbReference>
<gene>
    <name evidence="3" type="ORF">BWK73_07005</name>
</gene>
<comment type="caution">
    <text evidence="3">The sequence shown here is derived from an EMBL/GenBank/DDBJ whole genome shotgun (WGS) entry which is preliminary data.</text>
</comment>
<feature type="chain" id="PRO_5012056108" description="Polysaccharide lyase 14 domain-containing protein" evidence="1">
    <location>
        <begin position="23"/>
        <end position="266"/>
    </location>
</feature>
<organism evidence="3 4">
    <name type="scientific">Thiothrix lacustris</name>
    <dbReference type="NCBI Taxonomy" id="525917"/>
    <lineage>
        <taxon>Bacteria</taxon>
        <taxon>Pseudomonadati</taxon>
        <taxon>Pseudomonadota</taxon>
        <taxon>Gammaproteobacteria</taxon>
        <taxon>Thiotrichales</taxon>
        <taxon>Thiotrichaceae</taxon>
        <taxon>Thiothrix</taxon>
    </lineage>
</organism>
<evidence type="ECO:0000313" key="4">
    <source>
        <dbReference type="Proteomes" id="UP000192491"/>
    </source>
</evidence>
<dbReference type="InterPro" id="IPR048958">
    <property type="entry name" value="Polysacc_lyase_14"/>
</dbReference>
<keyword evidence="1" id="KW-0732">Signal</keyword>
<feature type="domain" description="Polysaccharide lyase 14" evidence="2">
    <location>
        <begin position="67"/>
        <end position="258"/>
    </location>
</feature>
<feature type="signal peptide" evidence="1">
    <location>
        <begin position="1"/>
        <end position="22"/>
    </location>
</feature>
<evidence type="ECO:0000313" key="3">
    <source>
        <dbReference type="EMBL" id="OQX15385.1"/>
    </source>
</evidence>
<proteinExistence type="predicted"/>